<proteinExistence type="predicted"/>
<accession>A0A3N0YIV4</accession>
<protein>
    <submittedName>
        <fullName evidence="1">Uncharacterized protein</fullName>
    </submittedName>
</protein>
<dbReference type="EMBL" id="RJVU01041021">
    <property type="protein sequence ID" value="ROL46067.1"/>
    <property type="molecule type" value="Genomic_DNA"/>
</dbReference>
<organism evidence="1 2">
    <name type="scientific">Anabarilius grahami</name>
    <name type="common">Kanglang fish</name>
    <name type="synonym">Barilius grahami</name>
    <dbReference type="NCBI Taxonomy" id="495550"/>
    <lineage>
        <taxon>Eukaryota</taxon>
        <taxon>Metazoa</taxon>
        <taxon>Chordata</taxon>
        <taxon>Craniata</taxon>
        <taxon>Vertebrata</taxon>
        <taxon>Euteleostomi</taxon>
        <taxon>Actinopterygii</taxon>
        <taxon>Neopterygii</taxon>
        <taxon>Teleostei</taxon>
        <taxon>Ostariophysi</taxon>
        <taxon>Cypriniformes</taxon>
        <taxon>Xenocyprididae</taxon>
        <taxon>Xenocypridinae</taxon>
        <taxon>Xenocypridinae incertae sedis</taxon>
        <taxon>Anabarilius</taxon>
    </lineage>
</organism>
<evidence type="ECO:0000313" key="2">
    <source>
        <dbReference type="Proteomes" id="UP000281406"/>
    </source>
</evidence>
<reference evidence="1 2" key="1">
    <citation type="submission" date="2018-10" db="EMBL/GenBank/DDBJ databases">
        <title>Genome assembly for a Yunnan-Guizhou Plateau 3E fish, Anabarilius grahami (Regan), and its evolutionary and genetic applications.</title>
        <authorList>
            <person name="Jiang W."/>
        </authorList>
    </citation>
    <scope>NUCLEOTIDE SEQUENCE [LARGE SCALE GENOMIC DNA]</scope>
    <source>
        <strain evidence="1">AG-KIZ</strain>
        <tissue evidence="1">Muscle</tissue>
    </source>
</reference>
<keyword evidence="2" id="KW-1185">Reference proteome</keyword>
<gene>
    <name evidence="1" type="ORF">DPX16_1974</name>
</gene>
<name>A0A3N0YIV4_ANAGA</name>
<sequence length="152" mass="16827">MNQSNNDNSVFVVRLQRCHDSRRCHRSFLVQAKYRSETRLFEAATWQPDENNPAQEESIHVIMRTHVACVKIKPYSSPAACSSASVHHRYGTDSARNAGEVPRISHAPQISGTRDAEVWYSGIASHPPGHNTVLAKTASTFALPIIIIPGIP</sequence>
<evidence type="ECO:0000313" key="1">
    <source>
        <dbReference type="EMBL" id="ROL46067.1"/>
    </source>
</evidence>
<comment type="caution">
    <text evidence="1">The sequence shown here is derived from an EMBL/GenBank/DDBJ whole genome shotgun (WGS) entry which is preliminary data.</text>
</comment>
<dbReference type="AlphaFoldDB" id="A0A3N0YIV4"/>
<dbReference type="Proteomes" id="UP000281406">
    <property type="component" value="Unassembled WGS sequence"/>
</dbReference>